<protein>
    <submittedName>
        <fullName evidence="1">Uncharacterized protein</fullName>
    </submittedName>
</protein>
<dbReference type="EMBL" id="CM044705">
    <property type="protein sequence ID" value="KAI5663754.1"/>
    <property type="molecule type" value="Genomic_DNA"/>
</dbReference>
<name>A0ACC0AT80_CATRO</name>
<evidence type="ECO:0000313" key="1">
    <source>
        <dbReference type="EMBL" id="KAI5663754.1"/>
    </source>
</evidence>
<accession>A0ACC0AT80</accession>
<proteinExistence type="predicted"/>
<reference evidence="2" key="1">
    <citation type="journal article" date="2023" name="Nat. Plants">
        <title>Single-cell RNA sequencing provides a high-resolution roadmap for understanding the multicellular compartmentation of specialized metabolism.</title>
        <authorList>
            <person name="Sun S."/>
            <person name="Shen X."/>
            <person name="Li Y."/>
            <person name="Li Y."/>
            <person name="Wang S."/>
            <person name="Li R."/>
            <person name="Zhang H."/>
            <person name="Shen G."/>
            <person name="Guo B."/>
            <person name="Wei J."/>
            <person name="Xu J."/>
            <person name="St-Pierre B."/>
            <person name="Chen S."/>
            <person name="Sun C."/>
        </authorList>
    </citation>
    <scope>NUCLEOTIDE SEQUENCE [LARGE SCALE GENOMIC DNA]</scope>
</reference>
<comment type="caution">
    <text evidence="1">The sequence shown here is derived from an EMBL/GenBank/DDBJ whole genome shotgun (WGS) entry which is preliminary data.</text>
</comment>
<organism evidence="1 2">
    <name type="scientific">Catharanthus roseus</name>
    <name type="common">Madagascar periwinkle</name>
    <name type="synonym">Vinca rosea</name>
    <dbReference type="NCBI Taxonomy" id="4058"/>
    <lineage>
        <taxon>Eukaryota</taxon>
        <taxon>Viridiplantae</taxon>
        <taxon>Streptophyta</taxon>
        <taxon>Embryophyta</taxon>
        <taxon>Tracheophyta</taxon>
        <taxon>Spermatophyta</taxon>
        <taxon>Magnoliopsida</taxon>
        <taxon>eudicotyledons</taxon>
        <taxon>Gunneridae</taxon>
        <taxon>Pentapetalae</taxon>
        <taxon>asterids</taxon>
        <taxon>lamiids</taxon>
        <taxon>Gentianales</taxon>
        <taxon>Apocynaceae</taxon>
        <taxon>Rauvolfioideae</taxon>
        <taxon>Vinceae</taxon>
        <taxon>Catharanthinae</taxon>
        <taxon>Catharanthus</taxon>
    </lineage>
</organism>
<dbReference type="Proteomes" id="UP001060085">
    <property type="component" value="Linkage Group LG05"/>
</dbReference>
<evidence type="ECO:0000313" key="2">
    <source>
        <dbReference type="Proteomes" id="UP001060085"/>
    </source>
</evidence>
<keyword evidence="2" id="KW-1185">Reference proteome</keyword>
<gene>
    <name evidence="1" type="ORF">M9H77_23077</name>
</gene>
<sequence length="162" mass="18106">MAEHPRALRESFTSNTYNSPIVKILFLKKKVLSALKGLEVKTEILDSQTQSIAKLETQIGQLANAISSRDEGRLPSHPIENLRANYHEKAKAVITLRNGKEVDNKVGEPIKDNELNENETEEIDIETKIEKKTAAAAQAATRAATREKEKQPQDGHNLKQQI</sequence>